<evidence type="ECO:0000313" key="2">
    <source>
        <dbReference type="Proteomes" id="UP001500631"/>
    </source>
</evidence>
<dbReference type="InterPro" id="IPR056510">
    <property type="entry name" value="WapI"/>
</dbReference>
<name>A0ABP9MJZ9_9GAMM</name>
<dbReference type="EMBL" id="BAABKE010000002">
    <property type="protein sequence ID" value="GAA5096494.1"/>
    <property type="molecule type" value="Genomic_DNA"/>
</dbReference>
<dbReference type="Pfam" id="PF24716">
    <property type="entry name" value="WapI"/>
    <property type="match status" value="1"/>
</dbReference>
<dbReference type="RefSeq" id="WP_077924801.1">
    <property type="nucleotide sequence ID" value="NZ_BAABKE010000002.1"/>
</dbReference>
<gene>
    <name evidence="1" type="ORF">GCM10023338_06940</name>
</gene>
<keyword evidence="2" id="KW-1185">Reference proteome</keyword>
<proteinExistence type="predicted"/>
<dbReference type="Proteomes" id="UP001500631">
    <property type="component" value="Unassembled WGS sequence"/>
</dbReference>
<reference evidence="2" key="1">
    <citation type="journal article" date="2019" name="Int. J. Syst. Evol. Microbiol.">
        <title>The Global Catalogue of Microorganisms (GCM) 10K type strain sequencing project: providing services to taxonomists for standard genome sequencing and annotation.</title>
        <authorList>
            <consortium name="The Broad Institute Genomics Platform"/>
            <consortium name="The Broad Institute Genome Sequencing Center for Infectious Disease"/>
            <person name="Wu L."/>
            <person name="Ma J."/>
        </authorList>
    </citation>
    <scope>NUCLEOTIDE SEQUENCE [LARGE SCALE GENOMIC DNA]</scope>
    <source>
        <strain evidence="2">JCM 18424</strain>
    </source>
</reference>
<organism evidence="1 2">
    <name type="scientific">Wohlfahrtiimonas larvae</name>
    <dbReference type="NCBI Taxonomy" id="1157986"/>
    <lineage>
        <taxon>Bacteria</taxon>
        <taxon>Pseudomonadati</taxon>
        <taxon>Pseudomonadota</taxon>
        <taxon>Gammaproteobacteria</taxon>
        <taxon>Cardiobacteriales</taxon>
        <taxon>Ignatzschineriaceae</taxon>
        <taxon>Wohlfahrtiimonas</taxon>
    </lineage>
</organism>
<protein>
    <submittedName>
        <fullName evidence="1">Uncharacterized protein</fullName>
    </submittedName>
</protein>
<comment type="caution">
    <text evidence="1">The sequence shown here is derived from an EMBL/GenBank/DDBJ whole genome shotgun (WGS) entry which is preliminary data.</text>
</comment>
<sequence>MYLRDDKTIFRMKILGYEFPLSKQYDDSNWLVLQIAVESDVGNLFFEAQDACLQAGELIMIRDWLQKLKSENINSALNFFEPELSFSYSSYPKSQLFVHLKYSLYPEEDSKNAESGAEKTLIFDLKDHKILEDNIHTLNKMIDKYPSRYSP</sequence>
<accession>A0ABP9MJZ9</accession>
<evidence type="ECO:0000313" key="1">
    <source>
        <dbReference type="EMBL" id="GAA5096494.1"/>
    </source>
</evidence>